<dbReference type="AlphaFoldDB" id="A0AB73ADS7"/>
<evidence type="ECO:0000256" key="5">
    <source>
        <dbReference type="ARBA" id="ARBA00022692"/>
    </source>
</evidence>
<evidence type="ECO:0000256" key="6">
    <source>
        <dbReference type="ARBA" id="ARBA00022927"/>
    </source>
</evidence>
<name>A0AB73ADS7_ENTFC</name>
<sequence>MFFVDTDRISEVKKMGSLPMLVMFIALLAMWFFMSRSQKKQQQERQNLLDSMKPGDSVVTIGGLHGVVSEIDNDKRTVVLDCEGIFLEYDRAAIKTVKPGTVVTNDATTTVETTEEPADTVEVKTETTETLEETEEKKEK</sequence>
<comment type="caution">
    <text evidence="12">The sequence shown here is derived from an EMBL/GenBank/DDBJ whole genome shotgun (WGS) entry which is preliminary data.</text>
</comment>
<keyword evidence="9 11" id="KW-0472">Membrane</keyword>
<accession>A0AB73ADS7</accession>
<organism evidence="12 13">
    <name type="scientific">Enterococcus faecium SD2A-2</name>
    <dbReference type="NCBI Taxonomy" id="1244154"/>
    <lineage>
        <taxon>Bacteria</taxon>
        <taxon>Bacillati</taxon>
        <taxon>Bacillota</taxon>
        <taxon>Bacilli</taxon>
        <taxon>Lactobacillales</taxon>
        <taxon>Enterococcaceae</taxon>
        <taxon>Enterococcus</taxon>
    </lineage>
</organism>
<evidence type="ECO:0000256" key="10">
    <source>
        <dbReference type="SAM" id="MobiDB-lite"/>
    </source>
</evidence>
<dbReference type="NCBIfam" id="TIGR00739">
    <property type="entry name" value="yajC"/>
    <property type="match status" value="1"/>
</dbReference>
<evidence type="ECO:0000256" key="3">
    <source>
        <dbReference type="ARBA" id="ARBA00022448"/>
    </source>
</evidence>
<evidence type="ECO:0000256" key="4">
    <source>
        <dbReference type="ARBA" id="ARBA00022475"/>
    </source>
</evidence>
<evidence type="ECO:0000256" key="2">
    <source>
        <dbReference type="ARBA" id="ARBA00006742"/>
    </source>
</evidence>
<keyword evidence="4" id="KW-1003">Cell membrane</keyword>
<evidence type="ECO:0000256" key="7">
    <source>
        <dbReference type="ARBA" id="ARBA00022989"/>
    </source>
</evidence>
<dbReference type="GO" id="GO:0005886">
    <property type="term" value="C:plasma membrane"/>
    <property type="evidence" value="ECO:0007669"/>
    <property type="project" value="UniProtKB-SubCell"/>
</dbReference>
<comment type="subcellular location">
    <subcellularLocation>
        <location evidence="1">Cell membrane</location>
        <topology evidence="1">Single-pass membrane protein</topology>
    </subcellularLocation>
</comment>
<dbReference type="PANTHER" id="PTHR33909:SF1">
    <property type="entry name" value="SEC TRANSLOCON ACCESSORY COMPLEX SUBUNIT YAJC"/>
    <property type="match status" value="1"/>
</dbReference>
<feature type="region of interest" description="Disordered" evidence="10">
    <location>
        <begin position="107"/>
        <end position="140"/>
    </location>
</feature>
<evidence type="ECO:0000256" key="1">
    <source>
        <dbReference type="ARBA" id="ARBA00004162"/>
    </source>
</evidence>
<keyword evidence="7 11" id="KW-1133">Transmembrane helix</keyword>
<evidence type="ECO:0000256" key="11">
    <source>
        <dbReference type="SAM" id="Phobius"/>
    </source>
</evidence>
<feature type="transmembrane region" description="Helical" evidence="11">
    <location>
        <begin position="15"/>
        <end position="34"/>
    </location>
</feature>
<dbReference type="EMBL" id="ATIT01000037">
    <property type="protein sequence ID" value="EPI15545.1"/>
    <property type="molecule type" value="Genomic_DNA"/>
</dbReference>
<dbReference type="InterPro" id="IPR003849">
    <property type="entry name" value="Preprotein_translocase_YajC"/>
</dbReference>
<proteinExistence type="inferred from homology"/>
<evidence type="ECO:0000313" key="13">
    <source>
        <dbReference type="Proteomes" id="UP000014622"/>
    </source>
</evidence>
<dbReference type="Proteomes" id="UP000014622">
    <property type="component" value="Unassembled WGS sequence"/>
</dbReference>
<dbReference type="Pfam" id="PF02699">
    <property type="entry name" value="YajC"/>
    <property type="match status" value="1"/>
</dbReference>
<keyword evidence="3" id="KW-0813">Transport</keyword>
<dbReference type="SMART" id="SM01323">
    <property type="entry name" value="YajC"/>
    <property type="match status" value="1"/>
</dbReference>
<gene>
    <name evidence="12" type="ORF">D356_00306</name>
</gene>
<keyword evidence="5 11" id="KW-0812">Transmembrane</keyword>
<protein>
    <submittedName>
        <fullName evidence="12">Preprotein translocase, YajC subunit</fullName>
    </submittedName>
</protein>
<evidence type="ECO:0000256" key="8">
    <source>
        <dbReference type="ARBA" id="ARBA00023010"/>
    </source>
</evidence>
<keyword evidence="8" id="KW-0811">Translocation</keyword>
<reference evidence="12 13" key="1">
    <citation type="submission" date="2013-06" db="EMBL/GenBank/DDBJ databases">
        <authorList>
            <person name="Weinstock G."/>
            <person name="Sodergren E."/>
            <person name="Lobos E.A."/>
            <person name="Fulton L."/>
            <person name="Fulton R."/>
            <person name="Courtney L."/>
            <person name="Fronick C."/>
            <person name="O'Laughlin M."/>
            <person name="Godfrey J."/>
            <person name="Wilson R.M."/>
            <person name="Miner T."/>
            <person name="Farmer C."/>
            <person name="Delehaunty K."/>
            <person name="Cordes M."/>
            <person name="Minx P."/>
            <person name="Tomlinson C."/>
            <person name="Chen J."/>
            <person name="Wollam A."/>
            <person name="Pepin K.H."/>
            <person name="Bhonagiri V."/>
            <person name="Zhang X."/>
            <person name="Warren W."/>
            <person name="Mitreva M."/>
            <person name="Mardis E.R."/>
            <person name="Wilson R.K."/>
        </authorList>
    </citation>
    <scope>NUCLEOTIDE SEQUENCE [LARGE SCALE GENOMIC DNA]</scope>
    <source>
        <strain evidence="12 13">SD2A-2</strain>
    </source>
</reference>
<keyword evidence="6" id="KW-0653">Protein transport</keyword>
<evidence type="ECO:0000313" key="12">
    <source>
        <dbReference type="EMBL" id="EPI15545.1"/>
    </source>
</evidence>
<evidence type="ECO:0000256" key="9">
    <source>
        <dbReference type="ARBA" id="ARBA00023136"/>
    </source>
</evidence>
<dbReference type="GO" id="GO:0015031">
    <property type="term" value="P:protein transport"/>
    <property type="evidence" value="ECO:0007669"/>
    <property type="project" value="UniProtKB-KW"/>
</dbReference>
<dbReference type="PANTHER" id="PTHR33909">
    <property type="entry name" value="SEC TRANSLOCON ACCESSORY COMPLEX SUBUNIT YAJC"/>
    <property type="match status" value="1"/>
</dbReference>
<comment type="similarity">
    <text evidence="2">Belongs to the YajC family.</text>
</comment>
<dbReference type="PRINTS" id="PR01853">
    <property type="entry name" value="YAJCTRNLCASE"/>
</dbReference>